<dbReference type="InterPro" id="IPR013830">
    <property type="entry name" value="SGNH_hydro"/>
</dbReference>
<dbReference type="PANTHER" id="PTHR30383">
    <property type="entry name" value="THIOESTERASE 1/PROTEASE 1/LYSOPHOSPHOLIPASE L1"/>
    <property type="match status" value="1"/>
</dbReference>
<dbReference type="Proteomes" id="UP001314681">
    <property type="component" value="Unassembled WGS sequence"/>
</dbReference>
<dbReference type="InterPro" id="IPR036514">
    <property type="entry name" value="SGNH_hydro_sf"/>
</dbReference>
<dbReference type="Pfam" id="PF13472">
    <property type="entry name" value="Lipase_GDSL_2"/>
    <property type="match status" value="1"/>
</dbReference>
<dbReference type="PROSITE" id="PS01098">
    <property type="entry name" value="LIPASE_GDSL_SER"/>
    <property type="match status" value="1"/>
</dbReference>
<dbReference type="CDD" id="cd01834">
    <property type="entry name" value="SGNH_hydrolase_like_2"/>
    <property type="match status" value="1"/>
</dbReference>
<protein>
    <submittedName>
        <fullName evidence="2">SGNH/GDSL hydrolase family protein</fullName>
    </submittedName>
</protein>
<dbReference type="PANTHER" id="PTHR30383:SF5">
    <property type="entry name" value="SGNH HYDROLASE-TYPE ESTERASE DOMAIN-CONTAINING PROTEIN"/>
    <property type="match status" value="1"/>
</dbReference>
<proteinExistence type="predicted"/>
<sequence length="207" mass="23015">MKTILFMGDSITDAGRCRTDDHLLGNGYATMTAGKIGVGYPGVYQCINRGISGNRSIDIYARMNEDILDLKPDFISILMGVNDVWHGLEAGNGVSPEVYRQTYSMLLEKISQQLPKTKVIIMEPYVQSGSGTNRYLEQFREGVNTCAKISKSMAEQYHAFFVPLQQMLDDFAAKTSNETVLLDGVHPTYVGHALISNALYAQYQKLL</sequence>
<name>A0ABS6K713_9FIRM</name>
<dbReference type="InterPro" id="IPR051532">
    <property type="entry name" value="Ester_Hydrolysis_Enzymes"/>
</dbReference>
<dbReference type="InterPro" id="IPR008265">
    <property type="entry name" value="Lipase_GDSL_AS"/>
</dbReference>
<dbReference type="EMBL" id="JAHQCX010000005">
    <property type="protein sequence ID" value="MBU9726298.1"/>
    <property type="molecule type" value="Genomic_DNA"/>
</dbReference>
<reference evidence="2 3" key="1">
    <citation type="submission" date="2021-06" db="EMBL/GenBank/DDBJ databases">
        <title>Description of novel taxa of the family Lachnospiraceae.</title>
        <authorList>
            <person name="Chaplin A.V."/>
            <person name="Sokolova S.R."/>
            <person name="Pikina A.P."/>
            <person name="Korzhanova M."/>
            <person name="Belova V."/>
            <person name="Korostin D."/>
            <person name="Efimov B.A."/>
        </authorList>
    </citation>
    <scope>NUCLEOTIDE SEQUENCE [LARGE SCALE GENOMIC DNA]</scope>
    <source>
        <strain evidence="2 3">ASD4241</strain>
    </source>
</reference>
<comment type="caution">
    <text evidence="2">The sequence shown here is derived from an EMBL/GenBank/DDBJ whole genome shotgun (WGS) entry which is preliminary data.</text>
</comment>
<dbReference type="Gene3D" id="3.40.50.1110">
    <property type="entry name" value="SGNH hydrolase"/>
    <property type="match status" value="1"/>
</dbReference>
<evidence type="ECO:0000259" key="1">
    <source>
        <dbReference type="Pfam" id="PF13472"/>
    </source>
</evidence>
<keyword evidence="2" id="KW-0378">Hydrolase</keyword>
<keyword evidence="3" id="KW-1185">Reference proteome</keyword>
<accession>A0ABS6K713</accession>
<dbReference type="GO" id="GO:0016787">
    <property type="term" value="F:hydrolase activity"/>
    <property type="evidence" value="ECO:0007669"/>
    <property type="project" value="UniProtKB-KW"/>
</dbReference>
<evidence type="ECO:0000313" key="2">
    <source>
        <dbReference type="EMBL" id="MBU9726298.1"/>
    </source>
</evidence>
<gene>
    <name evidence="2" type="ORF">KTH90_09750</name>
</gene>
<evidence type="ECO:0000313" key="3">
    <source>
        <dbReference type="Proteomes" id="UP001314681"/>
    </source>
</evidence>
<feature type="domain" description="SGNH hydrolase-type esterase" evidence="1">
    <location>
        <begin position="6"/>
        <end position="194"/>
    </location>
</feature>
<organism evidence="2 3">
    <name type="scientific">Diplocloster modestus</name>
    <dbReference type="NCBI Taxonomy" id="2850322"/>
    <lineage>
        <taxon>Bacteria</taxon>
        <taxon>Bacillati</taxon>
        <taxon>Bacillota</taxon>
        <taxon>Clostridia</taxon>
        <taxon>Lachnospirales</taxon>
        <taxon>Lachnospiraceae</taxon>
        <taxon>Diplocloster</taxon>
    </lineage>
</organism>
<dbReference type="RefSeq" id="WP_158351198.1">
    <property type="nucleotide sequence ID" value="NZ_JAHQCX010000005.1"/>
</dbReference>
<dbReference type="SUPFAM" id="SSF52266">
    <property type="entry name" value="SGNH hydrolase"/>
    <property type="match status" value="1"/>
</dbReference>